<feature type="domain" description="Histidine kinase" evidence="8">
    <location>
        <begin position="821"/>
        <end position="1039"/>
    </location>
</feature>
<dbReference type="Pfam" id="PF00072">
    <property type="entry name" value="Response_reg"/>
    <property type="match status" value="1"/>
</dbReference>
<dbReference type="InterPro" id="IPR011006">
    <property type="entry name" value="CheY-like_superfamily"/>
</dbReference>
<dbReference type="Gene3D" id="3.40.50.2300">
    <property type="match status" value="1"/>
</dbReference>
<dbReference type="KEGG" id="thes:FHQ07_11670"/>
<dbReference type="PROSITE" id="PS50109">
    <property type="entry name" value="HIS_KIN"/>
    <property type="match status" value="1"/>
</dbReference>
<evidence type="ECO:0000256" key="3">
    <source>
        <dbReference type="ARBA" id="ARBA00022553"/>
    </source>
</evidence>
<keyword evidence="5" id="KW-0418">Kinase</keyword>
<dbReference type="Gene3D" id="2.130.10.10">
    <property type="entry name" value="YVTN repeat-like/Quinoprotein amine dehydrogenase"/>
    <property type="match status" value="3"/>
</dbReference>
<dbReference type="PANTHER" id="PTHR43047">
    <property type="entry name" value="TWO-COMPONENT HISTIDINE PROTEIN KINASE"/>
    <property type="match status" value="1"/>
</dbReference>
<keyword evidence="11" id="KW-1185">Reference proteome</keyword>
<keyword evidence="4" id="KW-0808">Transferase</keyword>
<dbReference type="SUPFAM" id="SSF55874">
    <property type="entry name" value="ATPase domain of HSP90 chaperone/DNA topoisomerase II/histidine kinase"/>
    <property type="match status" value="1"/>
</dbReference>
<feature type="modified residue" description="4-aspartylphosphate" evidence="7">
    <location>
        <position position="1111"/>
    </location>
</feature>
<dbReference type="OrthoDB" id="176203at2"/>
<evidence type="ECO:0000256" key="4">
    <source>
        <dbReference type="ARBA" id="ARBA00022679"/>
    </source>
</evidence>
<dbReference type="InterPro" id="IPR015943">
    <property type="entry name" value="WD40/YVTN_repeat-like_dom_sf"/>
</dbReference>
<protein>
    <recommendedName>
        <fullName evidence="2">histidine kinase</fullName>
        <ecNumber evidence="2">2.7.13.3</ecNumber>
    </recommendedName>
</protein>
<dbReference type="InterPro" id="IPR036890">
    <property type="entry name" value="HATPase_C_sf"/>
</dbReference>
<dbReference type="Pfam" id="PF07495">
    <property type="entry name" value="Y_Y_Y"/>
    <property type="match status" value="1"/>
</dbReference>
<reference evidence="10 11" key="1">
    <citation type="submission" date="2019-06" db="EMBL/GenBank/DDBJ databases">
        <title>Thermomonas aquatica sp. nov., isolated from an industrial wastewater treatment plant.</title>
        <authorList>
            <person name="Jeon J.H."/>
            <person name="Park D.-S."/>
        </authorList>
    </citation>
    <scope>NUCLEOTIDE SEQUENCE [LARGE SCALE GENOMIC DNA]</scope>
    <source>
        <strain evidence="10 11">SY21</strain>
    </source>
</reference>
<comment type="catalytic activity">
    <reaction evidence="1">
        <text>ATP + protein L-histidine = ADP + protein N-phospho-L-histidine.</text>
        <dbReference type="EC" id="2.7.13.3"/>
    </reaction>
</comment>
<dbReference type="CDD" id="cd17546">
    <property type="entry name" value="REC_hyHK_CKI1_RcsC-like"/>
    <property type="match status" value="1"/>
</dbReference>
<dbReference type="CDD" id="cd00082">
    <property type="entry name" value="HisKA"/>
    <property type="match status" value="1"/>
</dbReference>
<dbReference type="InterPro" id="IPR004358">
    <property type="entry name" value="Sig_transdc_His_kin-like_C"/>
</dbReference>
<dbReference type="GO" id="GO:0000155">
    <property type="term" value="F:phosphorelay sensor kinase activity"/>
    <property type="evidence" value="ECO:0007669"/>
    <property type="project" value="InterPro"/>
</dbReference>
<organism evidence="10 11">
    <name type="scientific">Thermomonas aquatica</name>
    <dbReference type="NCBI Taxonomy" id="2202149"/>
    <lineage>
        <taxon>Bacteria</taxon>
        <taxon>Pseudomonadati</taxon>
        <taxon>Pseudomonadota</taxon>
        <taxon>Gammaproteobacteria</taxon>
        <taxon>Lysobacterales</taxon>
        <taxon>Lysobacteraceae</taxon>
        <taxon>Thermomonas</taxon>
    </lineage>
</organism>
<dbReference type="FunFam" id="1.10.287.130:FF:000028">
    <property type="entry name" value="Hybrid signal transduction histidine kinase"/>
    <property type="match status" value="1"/>
</dbReference>
<dbReference type="GO" id="GO:0009927">
    <property type="term" value="F:histidine phosphotransfer kinase activity"/>
    <property type="evidence" value="ECO:0007669"/>
    <property type="project" value="TreeGrafter"/>
</dbReference>
<dbReference type="PRINTS" id="PR00344">
    <property type="entry name" value="BCTRLSENSOR"/>
</dbReference>
<dbReference type="SUPFAM" id="SSF63829">
    <property type="entry name" value="Calcium-dependent phosphotriesterase"/>
    <property type="match status" value="1"/>
</dbReference>
<dbReference type="InterPro" id="IPR005467">
    <property type="entry name" value="His_kinase_dom"/>
</dbReference>
<dbReference type="Gene3D" id="2.60.40.10">
    <property type="entry name" value="Immunoglobulins"/>
    <property type="match status" value="1"/>
</dbReference>
<dbReference type="GO" id="GO:0005886">
    <property type="term" value="C:plasma membrane"/>
    <property type="evidence" value="ECO:0007669"/>
    <property type="project" value="TreeGrafter"/>
</dbReference>
<evidence type="ECO:0000256" key="2">
    <source>
        <dbReference type="ARBA" id="ARBA00012438"/>
    </source>
</evidence>
<dbReference type="SMART" id="SM00388">
    <property type="entry name" value="HisKA"/>
    <property type="match status" value="1"/>
</dbReference>
<dbReference type="PROSITE" id="PS50110">
    <property type="entry name" value="RESPONSE_REGULATORY"/>
    <property type="match status" value="1"/>
</dbReference>
<dbReference type="SUPFAM" id="SSF50998">
    <property type="entry name" value="Quinoprotein alcohol dehydrogenase-like"/>
    <property type="match status" value="1"/>
</dbReference>
<sequence>MRVGRVRMLRQWGALLGLWLLCACALAAVPERPRLRIVGATQGLPSTEIKALARDRAGYLWIATADGLARYDGLGMRVWRHQPGDPQGLPGNNVQALMVGSDDRVWVATEGGGISVLDAQRQAFTHYRKATRPELGSDDIWSFASQGDAVWFGTYDGGLHRMDLKGRIRRYTMAQDGLPSDTVLALAVDAGGVLWIGTDAGLARLQGDRIERVRLPGTDAAPLVYSLTVQAEGLWVGTAAGVWRHDPGGEWSQPDWSPMFQRPNAMNAISHDRNGASWIASQRGLWRQQGADPPAPVRLGGPDIPRPINALQLDPDGALWTPVAGLGLGYLRPDWRQLAQFSGVADGLQGAMYRALAPSHSGGFWLGGYNGVVQRLAADGGIDGLDEDSVERLRGIKVLAIAEDRDGRLWLGHRNGLIRIGNDGAIDEWGVGDVRDAAPGGQVDQLRIAADGSLWLSAPGGGVQQRDPASGRVLRDIPADAAHGLGSGDIETLMLAPQGEVWVAGSDGVAVLDAARGSFRHMPALGGERVYALAFDGDGMLWLQRQSGLAQYRRSSTGWQAGVQVDTAHGMPAVGAAGIQVDRRHRVWLSTPRGLYRYDPRSRNMRRHGMRDGATSQEFLDHALAMSAQGVLAAATADGGIVLVDTTLADPAPAVPSLRFDRLSVRRNGDWRDVPLHDGFRLGRDDREFRIRARLLSFNDPDSNRYWSKLDGFDQGWIALGASGDRVFTGLAPGLYTVRIRARDAAGNAAKEQQLTFAVPPPWWRSWWAQALSALLALSAVAAIAMSYRARLKRRHAMQLTEAKRALAEQASEAKSRFLATLGHEVRTPMTGVLGMSELLRGSRLDDRQRSQVDAIHRAGQHLLRLVDDALDLARIEAGKLELANADFALRPLLDEVAGLMAPVAERKGLAFVEHVDADVAQALHGDRTRLQQILLNLLGNAIKFTEAGHVALETAALAPQGIRFVVADSGPGLSPEQQSRLFRRFEQAEGARTASRYGGSGLGLAISQELAAAMGGRIVVESAPGQGSRFIVELPLAHAGTALPVAAAQPMSRGDATEALRLLLVEDDPIVAEVMLGLLREQGHAVVHAAHGLAALSEVATQRFDAALLDLDLPGLDGIALARMLRAQGVAVPLLAVTARSDAEAEIHARAAGFDGFLRKPVSGGALSEALAAALRR</sequence>
<keyword evidence="3 7" id="KW-0597">Phosphoprotein</keyword>
<evidence type="ECO:0000256" key="6">
    <source>
        <dbReference type="ARBA" id="ARBA00023012"/>
    </source>
</evidence>
<dbReference type="PANTHER" id="PTHR43047:SF72">
    <property type="entry name" value="OSMOSENSING HISTIDINE PROTEIN KINASE SLN1"/>
    <property type="match status" value="1"/>
</dbReference>
<feature type="domain" description="Response regulatory" evidence="9">
    <location>
        <begin position="1062"/>
        <end position="1176"/>
    </location>
</feature>
<dbReference type="InterPro" id="IPR036097">
    <property type="entry name" value="HisK_dim/P_sf"/>
</dbReference>
<evidence type="ECO:0000256" key="5">
    <source>
        <dbReference type="ARBA" id="ARBA00022777"/>
    </source>
</evidence>
<dbReference type="SUPFAM" id="SSF47384">
    <property type="entry name" value="Homodimeric domain of signal transducing histidine kinase"/>
    <property type="match status" value="1"/>
</dbReference>
<evidence type="ECO:0000256" key="1">
    <source>
        <dbReference type="ARBA" id="ARBA00000085"/>
    </source>
</evidence>
<dbReference type="SMART" id="SM00448">
    <property type="entry name" value="REC"/>
    <property type="match status" value="1"/>
</dbReference>
<dbReference type="Pfam" id="PF00512">
    <property type="entry name" value="HisKA"/>
    <property type="match status" value="1"/>
</dbReference>
<dbReference type="InterPro" id="IPR011047">
    <property type="entry name" value="Quinoprotein_ADH-like_sf"/>
</dbReference>
<evidence type="ECO:0000313" key="10">
    <source>
        <dbReference type="EMBL" id="QDA57919.1"/>
    </source>
</evidence>
<evidence type="ECO:0000259" key="8">
    <source>
        <dbReference type="PROSITE" id="PS50109"/>
    </source>
</evidence>
<dbReference type="CDD" id="cd16922">
    <property type="entry name" value="HATPase_EvgS-ArcB-TorS-like"/>
    <property type="match status" value="1"/>
</dbReference>
<dbReference type="FunFam" id="3.30.565.10:FF:000010">
    <property type="entry name" value="Sensor histidine kinase RcsC"/>
    <property type="match status" value="1"/>
</dbReference>
<dbReference type="SMART" id="SM00387">
    <property type="entry name" value="HATPase_c"/>
    <property type="match status" value="1"/>
</dbReference>
<dbReference type="InterPro" id="IPR013783">
    <property type="entry name" value="Ig-like_fold"/>
</dbReference>
<dbReference type="Gene3D" id="3.30.565.10">
    <property type="entry name" value="Histidine kinase-like ATPase, C-terminal domain"/>
    <property type="match status" value="1"/>
</dbReference>
<accession>A0A5B7ZSW4</accession>
<dbReference type="InterPro" id="IPR003661">
    <property type="entry name" value="HisK_dim/P_dom"/>
</dbReference>
<dbReference type="Pfam" id="PF07494">
    <property type="entry name" value="Reg_prop"/>
    <property type="match status" value="4"/>
</dbReference>
<name>A0A5B7ZSW4_9GAMM</name>
<keyword evidence="6" id="KW-0902">Two-component regulatory system</keyword>
<dbReference type="InterPro" id="IPR011110">
    <property type="entry name" value="Reg_prop"/>
</dbReference>
<dbReference type="Proteomes" id="UP000308149">
    <property type="component" value="Chromosome"/>
</dbReference>
<dbReference type="InterPro" id="IPR011123">
    <property type="entry name" value="Y_Y_Y"/>
</dbReference>
<dbReference type="EC" id="2.7.13.3" evidence="2"/>
<proteinExistence type="predicted"/>
<evidence type="ECO:0000313" key="11">
    <source>
        <dbReference type="Proteomes" id="UP000308149"/>
    </source>
</evidence>
<dbReference type="SUPFAM" id="SSF52172">
    <property type="entry name" value="CheY-like"/>
    <property type="match status" value="1"/>
</dbReference>
<dbReference type="PROSITE" id="PS51257">
    <property type="entry name" value="PROKAR_LIPOPROTEIN"/>
    <property type="match status" value="1"/>
</dbReference>
<dbReference type="InterPro" id="IPR001789">
    <property type="entry name" value="Sig_transdc_resp-reg_receiver"/>
</dbReference>
<dbReference type="Pfam" id="PF02518">
    <property type="entry name" value="HATPase_c"/>
    <property type="match status" value="1"/>
</dbReference>
<dbReference type="AlphaFoldDB" id="A0A5B7ZSW4"/>
<gene>
    <name evidence="10" type="ORF">FHQ07_11670</name>
</gene>
<dbReference type="InterPro" id="IPR003594">
    <property type="entry name" value="HATPase_dom"/>
</dbReference>
<dbReference type="EMBL" id="CP040871">
    <property type="protein sequence ID" value="QDA57919.1"/>
    <property type="molecule type" value="Genomic_DNA"/>
</dbReference>
<evidence type="ECO:0000256" key="7">
    <source>
        <dbReference type="PROSITE-ProRule" id="PRU00169"/>
    </source>
</evidence>
<dbReference type="Gene3D" id="1.10.287.130">
    <property type="match status" value="1"/>
</dbReference>
<evidence type="ECO:0000259" key="9">
    <source>
        <dbReference type="PROSITE" id="PS50110"/>
    </source>
</evidence>